<dbReference type="EMBL" id="JALBCA010000007">
    <property type="protein sequence ID" value="KAI2392322.1"/>
    <property type="molecule type" value="Genomic_DNA"/>
</dbReference>
<comment type="caution">
    <text evidence="1">The sequence shown here is derived from an EMBL/GenBank/DDBJ whole genome shotgun (WGS) entry which is preliminary data.</text>
</comment>
<protein>
    <submittedName>
        <fullName evidence="1">Uncharacterized protein</fullName>
    </submittedName>
</protein>
<evidence type="ECO:0000313" key="1">
    <source>
        <dbReference type="EMBL" id="KAI2392322.1"/>
    </source>
</evidence>
<accession>A0ACB8V4D1</accession>
<proteinExistence type="predicted"/>
<organism evidence="1">
    <name type="scientific">Ophidiomyces ophidiicola</name>
    <dbReference type="NCBI Taxonomy" id="1387563"/>
    <lineage>
        <taxon>Eukaryota</taxon>
        <taxon>Fungi</taxon>
        <taxon>Dikarya</taxon>
        <taxon>Ascomycota</taxon>
        <taxon>Pezizomycotina</taxon>
        <taxon>Eurotiomycetes</taxon>
        <taxon>Eurotiomycetidae</taxon>
        <taxon>Onygenales</taxon>
        <taxon>Onygenaceae</taxon>
        <taxon>Ophidiomyces</taxon>
    </lineage>
</organism>
<reference evidence="1" key="1">
    <citation type="journal article" date="2022" name="bioRxiv">
        <title>Population genetic analysis of Ophidiomyces ophidiicola, the causative agent of snake fungal disease, indicates recent introductions to the USA.</title>
        <authorList>
            <person name="Ladner J.T."/>
            <person name="Palmer J.M."/>
            <person name="Ettinger C.L."/>
            <person name="Stajich J.E."/>
            <person name="Farrell T.M."/>
            <person name="Glorioso B.M."/>
            <person name="Lawson B."/>
            <person name="Price S.J."/>
            <person name="Stengle A.G."/>
            <person name="Grear D.A."/>
            <person name="Lorch J.M."/>
        </authorList>
    </citation>
    <scope>NUCLEOTIDE SEQUENCE</scope>
    <source>
        <strain evidence="1">NWHC 24266-5</strain>
    </source>
</reference>
<sequence length="764" mass="87092">MAADTPDARSIESWEEVFCYPVPTARRIERELRHDVVSNREKLRSLVGVRYRDLLDTAQRIMVMNEEIKKVEQNLSGITIGCNSVAISRKCNELRKLQGVQFERVSSDRTFAAHLTLFTKCVSAISRLLHHGCSIAVSSKLMVISRILHNTLCQSKKAVPYVERLWSRLGYLRRTLLKHINVQLASHNLPAQDIVESLSAYCLTTSSSAEDAYRYFHDIRQEEIGRQIGKNGSVRHNLLSALALYMYTLQNTVELLGGQFFTTLENLTSSPLLDDPAVRLIGELEIGTLYPWISKEIRNFKPWIKHDRMSKQTLEMLVNSWSKIAFDNLVTRAKSKLKCCENFQELLSIRKCLLEKWLPAFSSIPCYSSTDVLDKIRRMINEQLITVIQLRNNELGSVGETISSAMTKWPDVSTFALKLWEPEFVFADTSDGATRFKLQLVDRVQGHDSCVLHVLDAYKYWLNAVINRSSMIQELRNLKWEDVLDDDVEEELSETICDYLSDDDPHILQNEHIESLLKSYKSLEIVLKLAAERKSPPHQLSQTAFLLRITRSIRENSPDQVAITDYSFAQSLVPSLHSILAEKISSQSSLSTIVKSLLRHRTRCAGRSLWEGDEPLPVLPSQATFKILQQLVLSMEQEGPDLWTPAAISALKRDMLDRIGTVVMTNYEKLLSTAELGQARQSVQQEQESHKSSLRDHKIQLLFDLLYLRSALSCNDKSASKQSLKKVVDVVHKDLKLSGDSMDILGSRSHEYWLRTRLLFGLLG</sequence>
<gene>
    <name evidence="1" type="ORF">LOY88_000706</name>
</gene>
<name>A0ACB8V4D1_9EURO</name>